<organism evidence="2">
    <name type="scientific">bioreactor metagenome</name>
    <dbReference type="NCBI Taxonomy" id="1076179"/>
    <lineage>
        <taxon>unclassified sequences</taxon>
        <taxon>metagenomes</taxon>
        <taxon>ecological metagenomes</taxon>
    </lineage>
</organism>
<dbReference type="GO" id="GO:0005829">
    <property type="term" value="C:cytosol"/>
    <property type="evidence" value="ECO:0007669"/>
    <property type="project" value="TreeGrafter"/>
</dbReference>
<evidence type="ECO:0000313" key="2">
    <source>
        <dbReference type="EMBL" id="MPM56477.1"/>
    </source>
</evidence>
<dbReference type="InterPro" id="IPR000944">
    <property type="entry name" value="Tscrpt_reg_Rrf2"/>
</dbReference>
<comment type="caution">
    <text evidence="2">The sequence shown here is derived from an EMBL/GenBank/DDBJ whole genome shotgun (WGS) entry which is preliminary data.</text>
</comment>
<dbReference type="PANTHER" id="PTHR33221:SF5">
    <property type="entry name" value="HTH-TYPE TRANSCRIPTIONAL REGULATOR ISCR"/>
    <property type="match status" value="1"/>
</dbReference>
<evidence type="ECO:0000256" key="1">
    <source>
        <dbReference type="ARBA" id="ARBA00023125"/>
    </source>
</evidence>
<accession>A0A645ATR9</accession>
<proteinExistence type="predicted"/>
<dbReference type="AlphaFoldDB" id="A0A645ATR9"/>
<dbReference type="InterPro" id="IPR036390">
    <property type="entry name" value="WH_DNA-bd_sf"/>
</dbReference>
<keyword evidence="1" id="KW-0238">DNA-binding</keyword>
<dbReference type="Gene3D" id="1.10.10.10">
    <property type="entry name" value="Winged helix-like DNA-binding domain superfamily/Winged helix DNA-binding domain"/>
    <property type="match status" value="1"/>
</dbReference>
<dbReference type="InterPro" id="IPR036388">
    <property type="entry name" value="WH-like_DNA-bd_sf"/>
</dbReference>
<dbReference type="GO" id="GO:0003700">
    <property type="term" value="F:DNA-binding transcription factor activity"/>
    <property type="evidence" value="ECO:0007669"/>
    <property type="project" value="TreeGrafter"/>
</dbReference>
<dbReference type="PROSITE" id="PS51197">
    <property type="entry name" value="HTH_RRF2_2"/>
    <property type="match status" value="1"/>
</dbReference>
<dbReference type="NCBIfam" id="TIGR00738">
    <property type="entry name" value="rrf2_super"/>
    <property type="match status" value="1"/>
</dbReference>
<dbReference type="GO" id="GO:0003677">
    <property type="term" value="F:DNA binding"/>
    <property type="evidence" value="ECO:0007669"/>
    <property type="project" value="UniProtKB-KW"/>
</dbReference>
<sequence length="136" mass="15195">MMISTKGRYALRIMLDLAQHREDGYISLSKISQRQGISVKYLEAIISVLNKAGMVESQRGKEGGYQLTKGPEEYSVGAIVKLTEGSIAPVACLENDHVPCEHRFDCLTLPLWIKLEGVVDNYLESVSLIDLLERKI</sequence>
<reference evidence="2" key="1">
    <citation type="submission" date="2019-08" db="EMBL/GenBank/DDBJ databases">
        <authorList>
            <person name="Kucharzyk K."/>
            <person name="Murdoch R.W."/>
            <person name="Higgins S."/>
            <person name="Loffler F."/>
        </authorList>
    </citation>
    <scope>NUCLEOTIDE SEQUENCE</scope>
</reference>
<dbReference type="SUPFAM" id="SSF46785">
    <property type="entry name" value="Winged helix' DNA-binding domain"/>
    <property type="match status" value="1"/>
</dbReference>
<dbReference type="PANTHER" id="PTHR33221">
    <property type="entry name" value="WINGED HELIX-TURN-HELIX TRANSCRIPTIONAL REGULATOR, RRF2 FAMILY"/>
    <property type="match status" value="1"/>
</dbReference>
<protein>
    <submittedName>
        <fullName evidence="2">HTH-type transcriptional regulator CymR</fullName>
    </submittedName>
</protein>
<dbReference type="EMBL" id="VSSQ01015774">
    <property type="protein sequence ID" value="MPM56477.1"/>
    <property type="molecule type" value="Genomic_DNA"/>
</dbReference>
<gene>
    <name evidence="2" type="primary">cymR_26</name>
    <name evidence="2" type="ORF">SDC9_103283</name>
</gene>
<name>A0A645ATR9_9ZZZZ</name>
<dbReference type="Pfam" id="PF02082">
    <property type="entry name" value="Rrf2"/>
    <property type="match status" value="1"/>
</dbReference>